<reference evidence="3" key="1">
    <citation type="journal article" date="2018" name="DNA Res.">
        <title>Multiple hybrid de novo genome assembly of finger millet, an orphan allotetraploid crop.</title>
        <authorList>
            <person name="Hatakeyama M."/>
            <person name="Aluri S."/>
            <person name="Balachadran M.T."/>
            <person name="Sivarajan S.R."/>
            <person name="Patrignani A."/>
            <person name="Gruter S."/>
            <person name="Poveda L."/>
            <person name="Shimizu-Inatsugi R."/>
            <person name="Baeten J."/>
            <person name="Francoijs K.J."/>
            <person name="Nataraja K.N."/>
            <person name="Reddy Y.A.N."/>
            <person name="Phadnis S."/>
            <person name="Ravikumar R.L."/>
            <person name="Schlapbach R."/>
            <person name="Sreeman S.M."/>
            <person name="Shimizu K.K."/>
        </authorList>
    </citation>
    <scope>NUCLEOTIDE SEQUENCE</scope>
</reference>
<evidence type="ECO:0000259" key="2">
    <source>
        <dbReference type="PROSITE" id="PS50011"/>
    </source>
</evidence>
<dbReference type="PROSITE" id="PS00107">
    <property type="entry name" value="PROTEIN_KINASE_ATP"/>
    <property type="match status" value="1"/>
</dbReference>
<evidence type="ECO:0000313" key="4">
    <source>
        <dbReference type="Proteomes" id="UP001054889"/>
    </source>
</evidence>
<dbReference type="PANTHER" id="PTHR45707">
    <property type="entry name" value="C2 CALCIUM/LIPID-BINDING PLANT PHOSPHORIBOSYLTRANSFERASE FAMILY PROTEIN"/>
    <property type="match status" value="1"/>
</dbReference>
<dbReference type="PROSITE" id="PS50011">
    <property type="entry name" value="PROTEIN_KINASE_DOM"/>
    <property type="match status" value="1"/>
</dbReference>
<organism evidence="3 4">
    <name type="scientific">Eleusine coracana subsp. coracana</name>
    <dbReference type="NCBI Taxonomy" id="191504"/>
    <lineage>
        <taxon>Eukaryota</taxon>
        <taxon>Viridiplantae</taxon>
        <taxon>Streptophyta</taxon>
        <taxon>Embryophyta</taxon>
        <taxon>Tracheophyta</taxon>
        <taxon>Spermatophyta</taxon>
        <taxon>Magnoliopsida</taxon>
        <taxon>Liliopsida</taxon>
        <taxon>Poales</taxon>
        <taxon>Poaceae</taxon>
        <taxon>PACMAD clade</taxon>
        <taxon>Chloridoideae</taxon>
        <taxon>Cynodonteae</taxon>
        <taxon>Eleusininae</taxon>
        <taxon>Eleusine</taxon>
    </lineage>
</organism>
<dbReference type="GO" id="GO:0005524">
    <property type="term" value="F:ATP binding"/>
    <property type="evidence" value="ECO:0007669"/>
    <property type="project" value="UniProtKB-UniRule"/>
</dbReference>
<accession>A0AAV5D9X0</accession>
<dbReference type="InterPro" id="IPR011009">
    <property type="entry name" value="Kinase-like_dom_sf"/>
</dbReference>
<keyword evidence="4" id="KW-1185">Reference proteome</keyword>
<sequence>MDNVDQKHMPHKLLYEITDGFSEKRLLGRGAFGAVYKGIHKDGQEIAVKLLHQSMDLDGNAFSKEFNNLTNLDHPNIVRLVGYCNEEEKLATEYDGRTIIATKMRRALCFEYLPNGSLQKHLFGDIVRQNS</sequence>
<dbReference type="EMBL" id="BQKI01000013">
    <property type="protein sequence ID" value="GJN07186.1"/>
    <property type="molecule type" value="Genomic_DNA"/>
</dbReference>
<name>A0AAV5D9X0_ELECO</name>
<dbReference type="InterPro" id="IPR017441">
    <property type="entry name" value="Protein_kinase_ATP_BS"/>
</dbReference>
<evidence type="ECO:0000313" key="3">
    <source>
        <dbReference type="EMBL" id="GJN07186.1"/>
    </source>
</evidence>
<dbReference type="GO" id="GO:0004672">
    <property type="term" value="F:protein kinase activity"/>
    <property type="evidence" value="ECO:0007669"/>
    <property type="project" value="InterPro"/>
</dbReference>
<dbReference type="Proteomes" id="UP001054889">
    <property type="component" value="Unassembled WGS sequence"/>
</dbReference>
<dbReference type="InterPro" id="IPR000719">
    <property type="entry name" value="Prot_kinase_dom"/>
</dbReference>
<dbReference type="AlphaFoldDB" id="A0AAV5D9X0"/>
<keyword evidence="1" id="KW-0067">ATP-binding</keyword>
<feature type="domain" description="Protein kinase" evidence="2">
    <location>
        <begin position="21"/>
        <end position="131"/>
    </location>
</feature>
<proteinExistence type="predicted"/>
<dbReference type="FunFam" id="3.30.200.20:FF:000465">
    <property type="entry name" value="Cysteine-rich receptor-like protein kinase 6"/>
    <property type="match status" value="1"/>
</dbReference>
<dbReference type="SUPFAM" id="SSF56112">
    <property type="entry name" value="Protein kinase-like (PK-like)"/>
    <property type="match status" value="1"/>
</dbReference>
<protein>
    <recommendedName>
        <fullName evidence="2">Protein kinase domain-containing protein</fullName>
    </recommendedName>
</protein>
<comment type="caution">
    <text evidence="3">The sequence shown here is derived from an EMBL/GenBank/DDBJ whole genome shotgun (WGS) entry which is preliminary data.</text>
</comment>
<dbReference type="Pfam" id="PF00069">
    <property type="entry name" value="Pkinase"/>
    <property type="match status" value="1"/>
</dbReference>
<reference evidence="3" key="2">
    <citation type="submission" date="2021-12" db="EMBL/GenBank/DDBJ databases">
        <title>Resequencing data analysis of finger millet.</title>
        <authorList>
            <person name="Hatakeyama M."/>
            <person name="Aluri S."/>
            <person name="Balachadran M.T."/>
            <person name="Sivarajan S.R."/>
            <person name="Poveda L."/>
            <person name="Shimizu-Inatsugi R."/>
            <person name="Schlapbach R."/>
            <person name="Sreeman S.M."/>
            <person name="Shimizu K.K."/>
        </authorList>
    </citation>
    <scope>NUCLEOTIDE SEQUENCE</scope>
</reference>
<dbReference type="PANTHER" id="PTHR45707:SF76">
    <property type="entry name" value="PROTEIN KINASE DOMAIN-CONTAINING PROTEIN"/>
    <property type="match status" value="1"/>
</dbReference>
<keyword evidence="1" id="KW-0547">Nucleotide-binding</keyword>
<evidence type="ECO:0000256" key="1">
    <source>
        <dbReference type="PROSITE-ProRule" id="PRU10141"/>
    </source>
</evidence>
<gene>
    <name evidence="3" type="primary">ga24993</name>
    <name evidence="3" type="ORF">PR202_ga24993</name>
</gene>
<dbReference type="Gene3D" id="3.30.200.20">
    <property type="entry name" value="Phosphorylase Kinase, domain 1"/>
    <property type="match status" value="1"/>
</dbReference>
<feature type="binding site" evidence="1">
    <location>
        <position position="49"/>
    </location>
    <ligand>
        <name>ATP</name>
        <dbReference type="ChEBI" id="CHEBI:30616"/>
    </ligand>
</feature>